<feature type="domain" description="FAD-binding PCMH-type" evidence="1">
    <location>
        <begin position="17"/>
        <end position="152"/>
    </location>
</feature>
<dbReference type="Gene3D" id="3.30.465.10">
    <property type="match status" value="1"/>
</dbReference>
<dbReference type="Gene3D" id="3.30.43.10">
    <property type="entry name" value="Uridine Diphospho-n-acetylenolpyruvylglucosamine Reductase, domain 2"/>
    <property type="match status" value="1"/>
</dbReference>
<sequence>MLVIKNKSFKDITSFRIGGKIRNLYIPITIKDLREVFNIVKNEEYFLVGAGTNILASDRDFEHVISMRKFRRDLEFQGSHLNAYAGCSVKSAALECASKGLSGMEFLIGVPGLIGGAIAMNAGYFGHDISQRLNEITFLTVDGELLSITDFR</sequence>
<dbReference type="GO" id="GO:0071555">
    <property type="term" value="P:cell wall organization"/>
    <property type="evidence" value="ECO:0007669"/>
    <property type="project" value="TreeGrafter"/>
</dbReference>
<organism evidence="2">
    <name type="scientific">marine sediment metagenome</name>
    <dbReference type="NCBI Taxonomy" id="412755"/>
    <lineage>
        <taxon>unclassified sequences</taxon>
        <taxon>metagenomes</taxon>
        <taxon>ecological metagenomes</taxon>
    </lineage>
</organism>
<dbReference type="GO" id="GO:0071949">
    <property type="term" value="F:FAD binding"/>
    <property type="evidence" value="ECO:0007669"/>
    <property type="project" value="InterPro"/>
</dbReference>
<gene>
    <name evidence="2" type="ORF">S06H3_42772</name>
</gene>
<protein>
    <recommendedName>
        <fullName evidence="1">FAD-binding PCMH-type domain-containing protein</fullName>
    </recommendedName>
</protein>
<reference evidence="2" key="1">
    <citation type="journal article" date="2014" name="Front. Microbiol.">
        <title>High frequency of phylogenetically diverse reductive dehalogenase-homologous genes in deep subseafloor sedimentary metagenomes.</title>
        <authorList>
            <person name="Kawai M."/>
            <person name="Futagami T."/>
            <person name="Toyoda A."/>
            <person name="Takaki Y."/>
            <person name="Nishi S."/>
            <person name="Hori S."/>
            <person name="Arai W."/>
            <person name="Tsubouchi T."/>
            <person name="Morono Y."/>
            <person name="Uchiyama I."/>
            <person name="Ito T."/>
            <person name="Fujiyama A."/>
            <person name="Inagaki F."/>
            <person name="Takami H."/>
        </authorList>
    </citation>
    <scope>NUCLEOTIDE SEQUENCE</scope>
    <source>
        <strain evidence="2">Expedition CK06-06</strain>
    </source>
</reference>
<dbReference type="Pfam" id="PF01565">
    <property type="entry name" value="FAD_binding_4"/>
    <property type="match status" value="1"/>
</dbReference>
<dbReference type="InterPro" id="IPR016166">
    <property type="entry name" value="FAD-bd_PCMH"/>
</dbReference>
<evidence type="ECO:0000259" key="1">
    <source>
        <dbReference type="PROSITE" id="PS51387"/>
    </source>
</evidence>
<dbReference type="InterPro" id="IPR036318">
    <property type="entry name" value="FAD-bd_PCMH-like_sf"/>
</dbReference>
<accession>X1NCM5</accession>
<evidence type="ECO:0000313" key="2">
    <source>
        <dbReference type="EMBL" id="GAI41383.1"/>
    </source>
</evidence>
<dbReference type="InterPro" id="IPR003170">
    <property type="entry name" value="MurB"/>
</dbReference>
<dbReference type="SUPFAM" id="SSF56176">
    <property type="entry name" value="FAD-binding/transporter-associated domain-like"/>
    <property type="match status" value="1"/>
</dbReference>
<dbReference type="PROSITE" id="PS51387">
    <property type="entry name" value="FAD_PCMH"/>
    <property type="match status" value="1"/>
</dbReference>
<dbReference type="InterPro" id="IPR016169">
    <property type="entry name" value="FAD-bd_PCMH_sub2"/>
</dbReference>
<dbReference type="EMBL" id="BARV01026477">
    <property type="protein sequence ID" value="GAI41383.1"/>
    <property type="molecule type" value="Genomic_DNA"/>
</dbReference>
<name>X1NCM5_9ZZZZ</name>
<feature type="non-terminal residue" evidence="2">
    <location>
        <position position="152"/>
    </location>
</feature>
<dbReference type="GO" id="GO:0005829">
    <property type="term" value="C:cytosol"/>
    <property type="evidence" value="ECO:0007669"/>
    <property type="project" value="TreeGrafter"/>
</dbReference>
<dbReference type="GO" id="GO:0008762">
    <property type="term" value="F:UDP-N-acetylmuramate dehydrogenase activity"/>
    <property type="evidence" value="ECO:0007669"/>
    <property type="project" value="InterPro"/>
</dbReference>
<proteinExistence type="inferred from homology"/>
<dbReference type="AlphaFoldDB" id="X1NCM5"/>
<dbReference type="HAMAP" id="MF_00037">
    <property type="entry name" value="MurB"/>
    <property type="match status" value="1"/>
</dbReference>
<dbReference type="PANTHER" id="PTHR21071:SF4">
    <property type="entry name" value="UDP-N-ACETYLENOLPYRUVOYLGLUCOSAMINE REDUCTASE"/>
    <property type="match status" value="1"/>
</dbReference>
<comment type="caution">
    <text evidence="2">The sequence shown here is derived from an EMBL/GenBank/DDBJ whole genome shotgun (WGS) entry which is preliminary data.</text>
</comment>
<dbReference type="PANTHER" id="PTHR21071">
    <property type="entry name" value="UDP-N-ACETYLENOLPYRUVOYLGLUCOSAMINE REDUCTASE"/>
    <property type="match status" value="1"/>
</dbReference>
<dbReference type="InterPro" id="IPR016167">
    <property type="entry name" value="FAD-bd_PCMH_sub1"/>
</dbReference>
<dbReference type="InterPro" id="IPR006094">
    <property type="entry name" value="Oxid_FAD_bind_N"/>
</dbReference>